<evidence type="ECO:0000256" key="1">
    <source>
        <dbReference type="SAM" id="Phobius"/>
    </source>
</evidence>
<dbReference type="Pfam" id="PF05437">
    <property type="entry name" value="AzlD"/>
    <property type="match status" value="1"/>
</dbReference>
<dbReference type="RefSeq" id="WP_187013064.1">
    <property type="nucleotide sequence ID" value="NZ_JACRWG010000097.1"/>
</dbReference>
<dbReference type="Proteomes" id="UP000603474">
    <property type="component" value="Unassembled WGS sequence"/>
</dbReference>
<dbReference type="PIRSF" id="PIRSF003203">
    <property type="entry name" value="AzlD"/>
    <property type="match status" value="1"/>
</dbReference>
<feature type="transmembrane region" description="Helical" evidence="1">
    <location>
        <begin position="35"/>
        <end position="54"/>
    </location>
</feature>
<keyword evidence="1" id="KW-0472">Membrane</keyword>
<name>A0ABR7KE77_9FIRM</name>
<keyword evidence="1" id="KW-1133">Transmembrane helix</keyword>
<evidence type="ECO:0000313" key="2">
    <source>
        <dbReference type="EMBL" id="MBC6011031.1"/>
    </source>
</evidence>
<reference evidence="2 3" key="1">
    <citation type="submission" date="2020-08" db="EMBL/GenBank/DDBJ databases">
        <authorList>
            <person name="Liu C."/>
            <person name="Sun Q."/>
        </authorList>
    </citation>
    <scope>NUCLEOTIDE SEQUENCE [LARGE SCALE GENOMIC DNA]</scope>
    <source>
        <strain evidence="2 3">NSJ-22</strain>
    </source>
</reference>
<proteinExistence type="predicted"/>
<evidence type="ECO:0000313" key="3">
    <source>
        <dbReference type="Proteomes" id="UP000603474"/>
    </source>
</evidence>
<gene>
    <name evidence="2" type="ORF">H8909_12565</name>
</gene>
<keyword evidence="3" id="KW-1185">Reference proteome</keyword>
<comment type="caution">
    <text evidence="2">The sequence shown here is derived from an EMBL/GenBank/DDBJ whole genome shotgun (WGS) entry which is preliminary data.</text>
</comment>
<protein>
    <submittedName>
        <fullName evidence="2">AzlD domain-containing protein</fullName>
    </submittedName>
</protein>
<sequence length="103" mass="11493">MHAILIILTAAIVTLLIRALPFIVFSKRTPDSILYLGKVLPYAIIPMLVVYCLKSVSVLKAPYGIPELIALIVVVCIHKWKHSTLLSILLGTITYMFLIQTVF</sequence>
<dbReference type="EMBL" id="JACRWG010000097">
    <property type="protein sequence ID" value="MBC6011031.1"/>
    <property type="molecule type" value="Genomic_DNA"/>
</dbReference>
<feature type="transmembrane region" description="Helical" evidence="1">
    <location>
        <begin position="86"/>
        <end position="102"/>
    </location>
</feature>
<keyword evidence="1" id="KW-0812">Transmembrane</keyword>
<dbReference type="InterPro" id="IPR008407">
    <property type="entry name" value="Brnchd-chn_aa_trnsp_AzlD"/>
</dbReference>
<organism evidence="2 3">
    <name type="scientific">Catenibacterium faecis</name>
    <dbReference type="NCBI Taxonomy" id="2764323"/>
    <lineage>
        <taxon>Bacteria</taxon>
        <taxon>Bacillati</taxon>
        <taxon>Bacillota</taxon>
        <taxon>Erysipelotrichia</taxon>
        <taxon>Erysipelotrichales</taxon>
        <taxon>Coprobacillaceae</taxon>
        <taxon>Catenibacterium</taxon>
    </lineage>
</organism>
<accession>A0ABR7KE77</accession>
<feature type="transmembrane region" description="Helical" evidence="1">
    <location>
        <begin position="61"/>
        <end position="80"/>
    </location>
</feature>